<dbReference type="Proteomes" id="UP001642409">
    <property type="component" value="Unassembled WGS sequence"/>
</dbReference>
<dbReference type="InterPro" id="IPR039357">
    <property type="entry name" value="SRD5A/TECR"/>
</dbReference>
<comment type="caution">
    <text evidence="8">The sequence shown here is derived from an EMBL/GenBank/DDBJ whole genome shotgun (WGS) entry which is preliminary data.</text>
</comment>
<dbReference type="GO" id="GO:0016627">
    <property type="term" value="F:oxidoreductase activity, acting on the CH-CH group of donors"/>
    <property type="evidence" value="ECO:0007669"/>
    <property type="project" value="InterPro"/>
</dbReference>
<dbReference type="PANTHER" id="PTHR10556">
    <property type="entry name" value="3-OXO-5-ALPHA-STEROID 4-DEHYDROGENASE"/>
    <property type="match status" value="1"/>
</dbReference>
<dbReference type="PROSITE" id="PS50244">
    <property type="entry name" value="S5A_REDUCTASE"/>
    <property type="match status" value="1"/>
</dbReference>
<feature type="transmembrane region" description="Helical" evidence="6">
    <location>
        <begin position="256"/>
        <end position="276"/>
    </location>
</feature>
<reference evidence="8" key="1">
    <citation type="submission" date="2023-06" db="EMBL/GenBank/DDBJ databases">
        <authorList>
            <person name="Kurt Z."/>
        </authorList>
    </citation>
    <scope>NUCLEOTIDE SEQUENCE</scope>
</reference>
<name>A0AA86PSK0_9EUKA</name>
<evidence type="ECO:0000256" key="4">
    <source>
        <dbReference type="ARBA" id="ARBA00022989"/>
    </source>
</evidence>
<evidence type="ECO:0000256" key="3">
    <source>
        <dbReference type="ARBA" id="ARBA00022692"/>
    </source>
</evidence>
<keyword evidence="4 6" id="KW-1133">Transmembrane helix</keyword>
<evidence type="ECO:0000256" key="2">
    <source>
        <dbReference type="ARBA" id="ARBA00007742"/>
    </source>
</evidence>
<dbReference type="GO" id="GO:0006629">
    <property type="term" value="P:lipid metabolic process"/>
    <property type="evidence" value="ECO:0007669"/>
    <property type="project" value="InterPro"/>
</dbReference>
<accession>A0AA86PSK0</accession>
<dbReference type="Pfam" id="PF02544">
    <property type="entry name" value="Steroid_dh"/>
    <property type="match status" value="1"/>
</dbReference>
<evidence type="ECO:0000313" key="10">
    <source>
        <dbReference type="Proteomes" id="UP001642409"/>
    </source>
</evidence>
<dbReference type="EMBL" id="CAXDID020000066">
    <property type="protein sequence ID" value="CAL6012327.1"/>
    <property type="molecule type" value="Genomic_DNA"/>
</dbReference>
<evidence type="ECO:0000313" key="8">
    <source>
        <dbReference type="EMBL" id="CAI9945540.1"/>
    </source>
</evidence>
<dbReference type="AlphaFoldDB" id="A0AA86PSK0"/>
<sequence length="402" mass="47220">MDQSASILNEMCIHGKCMLLVAHEAMRVNAQRLDRNNNIEMQQHAQNMNRRMDIRQIQCKLCQQNSDRDNVNNHLHEERGAESSFYQCVVNMQIQPNAAFAMLQNSSTCYISILLINFLTNFLKHNRVYSISGIYYSVQHPCLTIRFHLYMPAFYYICYIWLTLALAAFTHMCFDTKKYGRHSKDTQQHGMNNKLGWMIMESPSFFMMLYYAFQDEQVVNSYIWILFAAWLLHYFNRTFIFSLRLKPTPKKMPYSIAIMSIIFNFINGGLNGYYLSKLANPADYQLQWLQSPQFIIGAVIFISGMYINMRSDSMLIALRKPGETGYKLPTGFLFEYLASPNLFGEIIEWLGYFLAGKNIAAFTFFIWTMAGLVPRSQHHYQWSKQQFENYPVKRKILIPFIY</sequence>
<proteinExistence type="inferred from homology"/>
<organism evidence="8">
    <name type="scientific">Hexamita inflata</name>
    <dbReference type="NCBI Taxonomy" id="28002"/>
    <lineage>
        <taxon>Eukaryota</taxon>
        <taxon>Metamonada</taxon>
        <taxon>Diplomonadida</taxon>
        <taxon>Hexamitidae</taxon>
        <taxon>Hexamitinae</taxon>
        <taxon>Hexamita</taxon>
    </lineage>
</organism>
<comment type="subcellular location">
    <subcellularLocation>
        <location evidence="1">Membrane</location>
        <topology evidence="1">Multi-pass membrane protein</topology>
    </subcellularLocation>
</comment>
<reference evidence="9 10" key="2">
    <citation type="submission" date="2024-07" db="EMBL/GenBank/DDBJ databases">
        <authorList>
            <person name="Akdeniz Z."/>
        </authorList>
    </citation>
    <scope>NUCLEOTIDE SEQUENCE [LARGE SCALE GENOMIC DNA]</scope>
</reference>
<feature type="transmembrane region" description="Helical" evidence="6">
    <location>
        <begin position="153"/>
        <end position="174"/>
    </location>
</feature>
<keyword evidence="10" id="KW-1185">Reference proteome</keyword>
<gene>
    <name evidence="9" type="ORF">HINF_LOCUS23249</name>
    <name evidence="8" type="ORF">HINF_LOCUS33185</name>
</gene>
<feature type="transmembrane region" description="Helical" evidence="6">
    <location>
        <begin position="219"/>
        <end position="235"/>
    </location>
</feature>
<dbReference type="PANTHER" id="PTHR10556:SF35">
    <property type="entry name" value="3-OXO-5-ALPHA-STEROID 4-DEHYDROGENASE FAMILY PROTEIN"/>
    <property type="match status" value="1"/>
</dbReference>
<dbReference type="EMBL" id="CATOUU010000747">
    <property type="protein sequence ID" value="CAI9945540.1"/>
    <property type="molecule type" value="Genomic_DNA"/>
</dbReference>
<keyword evidence="3 6" id="KW-0812">Transmembrane</keyword>
<keyword evidence="5 6" id="KW-0472">Membrane</keyword>
<feature type="domain" description="3-oxo-5-alpha-steroid 4-dehydrogenase C-terminal" evidence="7">
    <location>
        <begin position="250"/>
        <end position="402"/>
    </location>
</feature>
<comment type="similarity">
    <text evidence="2">Belongs to the steroid 5-alpha reductase family.</text>
</comment>
<dbReference type="GO" id="GO:0016020">
    <property type="term" value="C:membrane"/>
    <property type="evidence" value="ECO:0007669"/>
    <property type="project" value="UniProtKB-SubCell"/>
</dbReference>
<evidence type="ECO:0000256" key="1">
    <source>
        <dbReference type="ARBA" id="ARBA00004141"/>
    </source>
</evidence>
<feature type="transmembrane region" description="Helical" evidence="6">
    <location>
        <begin position="195"/>
        <end position="213"/>
    </location>
</feature>
<evidence type="ECO:0000259" key="7">
    <source>
        <dbReference type="Pfam" id="PF02544"/>
    </source>
</evidence>
<evidence type="ECO:0000256" key="5">
    <source>
        <dbReference type="ARBA" id="ARBA00023136"/>
    </source>
</evidence>
<feature type="transmembrane region" description="Helical" evidence="6">
    <location>
        <begin position="288"/>
        <end position="309"/>
    </location>
</feature>
<evidence type="ECO:0000256" key="6">
    <source>
        <dbReference type="SAM" id="Phobius"/>
    </source>
</evidence>
<protein>
    <submittedName>
        <fullName evidence="8">3-oxo-5-alpha-steroid 4-dehydrogenase</fullName>
    </submittedName>
    <submittedName>
        <fullName evidence="9">3-oxo-5-alpha-steroid_4-dehydrogenase</fullName>
    </submittedName>
</protein>
<evidence type="ECO:0000313" key="9">
    <source>
        <dbReference type="EMBL" id="CAL6012327.1"/>
    </source>
</evidence>
<dbReference type="InterPro" id="IPR001104">
    <property type="entry name" value="3-oxo-5_a-steroid_4-DH_C"/>
</dbReference>